<evidence type="ECO:0000256" key="3">
    <source>
        <dbReference type="SAM" id="MobiDB-lite"/>
    </source>
</evidence>
<dbReference type="EMBL" id="AP017424">
    <property type="protein sequence ID" value="BAU81177.1"/>
    <property type="molecule type" value="Genomic_DNA"/>
</dbReference>
<dbReference type="KEGG" id="slau:SLA_0222"/>
<dbReference type="CDD" id="cd06223">
    <property type="entry name" value="PRTases_typeI"/>
    <property type="match status" value="1"/>
</dbReference>
<evidence type="ECO:0000313" key="5">
    <source>
        <dbReference type="EMBL" id="BAU81177.1"/>
    </source>
</evidence>
<organism evidence="5 6">
    <name type="scientific">Streptomyces laurentii</name>
    <dbReference type="NCBI Taxonomy" id="39478"/>
    <lineage>
        <taxon>Bacteria</taxon>
        <taxon>Bacillati</taxon>
        <taxon>Actinomycetota</taxon>
        <taxon>Actinomycetes</taxon>
        <taxon>Kitasatosporales</taxon>
        <taxon>Streptomycetaceae</taxon>
        <taxon>Streptomyces</taxon>
    </lineage>
</organism>
<evidence type="ECO:0000256" key="1">
    <source>
        <dbReference type="ARBA" id="ARBA00022676"/>
    </source>
</evidence>
<feature type="domain" description="Phosphoribosyltransferase" evidence="4">
    <location>
        <begin position="40"/>
        <end position="182"/>
    </location>
</feature>
<feature type="region of interest" description="Disordered" evidence="3">
    <location>
        <begin position="1"/>
        <end position="23"/>
    </location>
</feature>
<dbReference type="PANTHER" id="PTHR43363">
    <property type="entry name" value="HYPOXANTHINE PHOSPHORIBOSYLTRANSFERASE"/>
    <property type="match status" value="1"/>
</dbReference>
<accession>A0A160NS91</accession>
<dbReference type="InterPro" id="IPR000836">
    <property type="entry name" value="PRTase_dom"/>
</dbReference>
<keyword evidence="6" id="KW-1185">Reference proteome</keyword>
<keyword evidence="2 5" id="KW-0808">Transferase</keyword>
<evidence type="ECO:0000256" key="2">
    <source>
        <dbReference type="ARBA" id="ARBA00022679"/>
    </source>
</evidence>
<name>A0A160NS91_STRLU</name>
<evidence type="ECO:0000259" key="4">
    <source>
        <dbReference type="Pfam" id="PF00156"/>
    </source>
</evidence>
<dbReference type="AlphaFoldDB" id="A0A160NS91"/>
<keyword evidence="1 5" id="KW-0328">Glycosyltransferase</keyword>
<evidence type="ECO:0000313" key="6">
    <source>
        <dbReference type="Proteomes" id="UP000217676"/>
    </source>
</evidence>
<dbReference type="PANTHER" id="PTHR43363:SF1">
    <property type="entry name" value="HYPOXANTHINE-GUANINE PHOSPHORIBOSYLTRANSFERASE"/>
    <property type="match status" value="1"/>
</dbReference>
<dbReference type="SUPFAM" id="SSF53271">
    <property type="entry name" value="PRTase-like"/>
    <property type="match status" value="1"/>
</dbReference>
<sequence>MREPAPAAVPDQAPGEVPGEVPGMWTRRGPYELSWETLGRMLERIAAGVRAAGFAPDVVLGVARGGLPAASYLTCVLDAPVLRTVRVRRTRDDGQYAAKRAPELEVAELPGVGAGTKVLVVDDIVGTGATAEAVRAHLLGLGVAGRDLRFAALVRNHRADYRPDHCPAVIDDWIVFPWEEGWGRTAGARPLPLPEGGA</sequence>
<dbReference type="GO" id="GO:0016757">
    <property type="term" value="F:glycosyltransferase activity"/>
    <property type="evidence" value="ECO:0007669"/>
    <property type="project" value="UniProtKB-KW"/>
</dbReference>
<dbReference type="Pfam" id="PF00156">
    <property type="entry name" value="Pribosyltran"/>
    <property type="match status" value="1"/>
</dbReference>
<protein>
    <submittedName>
        <fullName evidence="5">Phosphoribosyltransferase</fullName>
    </submittedName>
</protein>
<dbReference type="Proteomes" id="UP000217676">
    <property type="component" value="Chromosome"/>
</dbReference>
<dbReference type="Gene3D" id="3.40.50.2020">
    <property type="match status" value="1"/>
</dbReference>
<reference evidence="5 6" key="1">
    <citation type="journal article" date="2016" name="Genome Announc.">
        <title>Complete Genome Sequence of Thiostrepton-Producing Streptomyces laurentii ATCC 31255.</title>
        <authorList>
            <person name="Doi K."/>
            <person name="Fujino Y."/>
            <person name="Nagayoshi Y."/>
            <person name="Ohshima T."/>
            <person name="Ogata S."/>
        </authorList>
    </citation>
    <scope>NUCLEOTIDE SEQUENCE [LARGE SCALE GENOMIC DNA]</scope>
    <source>
        <strain evidence="5 6">ATCC 31255</strain>
    </source>
</reference>
<gene>
    <name evidence="5" type="ORF">SLA_0222</name>
</gene>
<dbReference type="InterPro" id="IPR029057">
    <property type="entry name" value="PRTase-like"/>
</dbReference>
<proteinExistence type="predicted"/>